<keyword evidence="2" id="KW-0479">Metal-binding</keyword>
<evidence type="ECO:0000259" key="7">
    <source>
        <dbReference type="Pfam" id="PF13183"/>
    </source>
</evidence>
<evidence type="ECO:0000256" key="3">
    <source>
        <dbReference type="ARBA" id="ARBA00023002"/>
    </source>
</evidence>
<dbReference type="InterPro" id="IPR051460">
    <property type="entry name" value="HdrC_iron-sulfur_subunit"/>
</dbReference>
<dbReference type="PROSITE" id="PS00198">
    <property type="entry name" value="4FE4S_FER_1"/>
    <property type="match status" value="1"/>
</dbReference>
<keyword evidence="6" id="KW-0472">Membrane</keyword>
<proteinExistence type="predicted"/>
<dbReference type="PANTHER" id="PTHR43255">
    <property type="entry name" value="IRON-SULFUR-BINDING OXIDOREDUCTASE FADF-RELATED-RELATED"/>
    <property type="match status" value="1"/>
</dbReference>
<dbReference type="SUPFAM" id="SSF46548">
    <property type="entry name" value="alpha-helical ferredoxin"/>
    <property type="match status" value="1"/>
</dbReference>
<dbReference type="Gene3D" id="1.10.1060.10">
    <property type="entry name" value="Alpha-helical ferredoxin"/>
    <property type="match status" value="1"/>
</dbReference>
<comment type="caution">
    <text evidence="8">The sequence shown here is derived from an EMBL/GenBank/DDBJ whole genome shotgun (WGS) entry which is preliminary data.</text>
</comment>
<dbReference type="GO" id="GO:0005886">
    <property type="term" value="C:plasma membrane"/>
    <property type="evidence" value="ECO:0007669"/>
    <property type="project" value="TreeGrafter"/>
</dbReference>
<dbReference type="GO" id="GO:0046872">
    <property type="term" value="F:metal ion binding"/>
    <property type="evidence" value="ECO:0007669"/>
    <property type="project" value="UniProtKB-KW"/>
</dbReference>
<feature type="transmembrane region" description="Helical" evidence="6">
    <location>
        <begin position="312"/>
        <end position="333"/>
    </location>
</feature>
<evidence type="ECO:0000313" key="8">
    <source>
        <dbReference type="EMBL" id="HGF35516.1"/>
    </source>
</evidence>
<evidence type="ECO:0000256" key="2">
    <source>
        <dbReference type="ARBA" id="ARBA00022723"/>
    </source>
</evidence>
<dbReference type="InterPro" id="IPR017896">
    <property type="entry name" value="4Fe4S_Fe-S-bd"/>
</dbReference>
<evidence type="ECO:0000256" key="1">
    <source>
        <dbReference type="ARBA" id="ARBA00022485"/>
    </source>
</evidence>
<dbReference type="Pfam" id="PF13183">
    <property type="entry name" value="Fer4_8"/>
    <property type="match status" value="1"/>
</dbReference>
<feature type="transmembrane region" description="Helical" evidence="6">
    <location>
        <begin position="117"/>
        <end position="141"/>
    </location>
</feature>
<keyword evidence="5" id="KW-0411">Iron-sulfur</keyword>
<dbReference type="SUPFAM" id="SSF103501">
    <property type="entry name" value="Respiratory nitrate reductase 1 gamma chain"/>
    <property type="match status" value="1"/>
</dbReference>
<dbReference type="AlphaFoldDB" id="A0A7C3UZP2"/>
<accession>A0A7C3UZP2</accession>
<sequence>MAGAIQIKPDLQFVKRIVAAGGDTAKKCYQCDTCNVVCNLTPDEQPFPRKEMLKAQWGLKEVLKDPDIWLCHQCSDCTVHCPRGAKPGEVLGVLRQMCIEHYAFPSILARLVGDIKFLPVLIAFPVVLLLVWLYGLGMLGITKGLAIPEGKIVYSKMFPTLWAVDAIFVPAFFFAAAVLGLGVMRFWKDLNEANPWKVKLQGNMIGNLVAVIKDILWHNRFRECETTYSRALNHLLLVFGFIFLAIVTAWAFLREWVIHFDSPFTLLFPPDPLKWLALLGTGLLLFGIYRIYIARQENAEKAGYGTYFDWQLIYLIAAVGATGALSWFFRLLGSPTLAYPTYFVHLVMVFCLFFYAPYTKIAHLVYRTTAMLYARMSGRGF</sequence>
<evidence type="ECO:0000256" key="6">
    <source>
        <dbReference type="SAM" id="Phobius"/>
    </source>
</evidence>
<dbReference type="NCBIfam" id="NF038018">
    <property type="entry name" value="qmoC"/>
    <property type="match status" value="1"/>
</dbReference>
<protein>
    <submittedName>
        <fullName evidence="8">Heterodisulfide reductase</fullName>
    </submittedName>
</protein>
<gene>
    <name evidence="8" type="ORF">ENW96_14240</name>
</gene>
<reference evidence="8" key="1">
    <citation type="journal article" date="2020" name="mSystems">
        <title>Genome- and Community-Level Interaction Insights into Carbon Utilization and Element Cycling Functions of Hydrothermarchaeota in Hydrothermal Sediment.</title>
        <authorList>
            <person name="Zhou Z."/>
            <person name="Liu Y."/>
            <person name="Xu W."/>
            <person name="Pan J."/>
            <person name="Luo Z.H."/>
            <person name="Li M."/>
        </authorList>
    </citation>
    <scope>NUCLEOTIDE SEQUENCE [LARGE SCALE GENOMIC DNA]</scope>
    <source>
        <strain evidence="8">SpSt-897</strain>
    </source>
</reference>
<dbReference type="InterPro" id="IPR017900">
    <property type="entry name" value="4Fe4S_Fe_S_CS"/>
</dbReference>
<dbReference type="InterPro" id="IPR009051">
    <property type="entry name" value="Helical_ferredxn"/>
</dbReference>
<dbReference type="GO" id="GO:0016491">
    <property type="term" value="F:oxidoreductase activity"/>
    <property type="evidence" value="ECO:0007669"/>
    <property type="project" value="UniProtKB-KW"/>
</dbReference>
<feature type="transmembrane region" description="Helical" evidence="6">
    <location>
        <begin position="235"/>
        <end position="253"/>
    </location>
</feature>
<feature type="transmembrane region" description="Helical" evidence="6">
    <location>
        <begin position="339"/>
        <end position="358"/>
    </location>
</feature>
<organism evidence="8">
    <name type="scientific">Desulfobacca acetoxidans</name>
    <dbReference type="NCBI Taxonomy" id="60893"/>
    <lineage>
        <taxon>Bacteria</taxon>
        <taxon>Pseudomonadati</taxon>
        <taxon>Thermodesulfobacteriota</taxon>
        <taxon>Desulfobaccia</taxon>
        <taxon>Desulfobaccales</taxon>
        <taxon>Desulfobaccaceae</taxon>
        <taxon>Desulfobacca</taxon>
    </lineage>
</organism>
<keyword evidence="1" id="KW-0004">4Fe-4S</keyword>
<dbReference type="InterPro" id="IPR036197">
    <property type="entry name" value="NarG-like_sf"/>
</dbReference>
<feature type="transmembrane region" description="Helical" evidence="6">
    <location>
        <begin position="273"/>
        <end position="292"/>
    </location>
</feature>
<evidence type="ECO:0000256" key="5">
    <source>
        <dbReference type="ARBA" id="ARBA00023014"/>
    </source>
</evidence>
<dbReference type="EMBL" id="DTMF01000339">
    <property type="protein sequence ID" value="HGF35516.1"/>
    <property type="molecule type" value="Genomic_DNA"/>
</dbReference>
<feature type="domain" description="4Fe-4S ferredoxin-type" evidence="7">
    <location>
        <begin position="25"/>
        <end position="84"/>
    </location>
</feature>
<feature type="transmembrane region" description="Helical" evidence="6">
    <location>
        <begin position="161"/>
        <end position="187"/>
    </location>
</feature>
<keyword evidence="4" id="KW-0408">Iron</keyword>
<name>A0A7C3UZP2_9BACT</name>
<dbReference type="GO" id="GO:0051539">
    <property type="term" value="F:4 iron, 4 sulfur cluster binding"/>
    <property type="evidence" value="ECO:0007669"/>
    <property type="project" value="UniProtKB-KW"/>
</dbReference>
<keyword evidence="3" id="KW-0560">Oxidoreductase</keyword>
<evidence type="ECO:0000256" key="4">
    <source>
        <dbReference type="ARBA" id="ARBA00023004"/>
    </source>
</evidence>
<dbReference type="PANTHER" id="PTHR43255:SF1">
    <property type="entry name" value="IRON-SULFUR-BINDING OXIDOREDUCTASE FADF-RELATED"/>
    <property type="match status" value="1"/>
</dbReference>
<keyword evidence="6" id="KW-0812">Transmembrane</keyword>
<keyword evidence="6" id="KW-1133">Transmembrane helix</keyword>